<evidence type="ECO:0000256" key="1">
    <source>
        <dbReference type="SAM" id="Phobius"/>
    </source>
</evidence>
<feature type="transmembrane region" description="Helical" evidence="1">
    <location>
        <begin position="25"/>
        <end position="52"/>
    </location>
</feature>
<evidence type="ECO:0000313" key="3">
    <source>
        <dbReference type="WBParaSite" id="EEL_0000872901-mRNA-1"/>
    </source>
</evidence>
<evidence type="ECO:0000313" key="2">
    <source>
        <dbReference type="Proteomes" id="UP000050640"/>
    </source>
</evidence>
<accession>A0A0R3S209</accession>
<dbReference type="WBParaSite" id="EEL_0000872901-mRNA-1">
    <property type="protein sequence ID" value="EEL_0000872901-mRNA-1"/>
    <property type="gene ID" value="EEL_0000872901"/>
</dbReference>
<sequence length="190" mass="21047">MRLQGLLKIPPSIITTVAPIGKPEVVLALSIVLVILVIILIISIFLLLYCVLKRQGGRTERRKREEYERARQQSKMVVTDSARKAKVSKIAASIEAAVKSAENSSKLSKKLSTASLPSILPRPKSTSQKIPAKTSNMPSEIAVEAPPLFINQIFVNRSHGTWQQVDHEPSDFSYELESDSVNDDICLQQL</sequence>
<dbReference type="Proteomes" id="UP000050640">
    <property type="component" value="Unplaced"/>
</dbReference>
<keyword evidence="1" id="KW-0472">Membrane</keyword>
<organism evidence="2 3">
    <name type="scientific">Elaeophora elaphi</name>
    <dbReference type="NCBI Taxonomy" id="1147741"/>
    <lineage>
        <taxon>Eukaryota</taxon>
        <taxon>Metazoa</taxon>
        <taxon>Ecdysozoa</taxon>
        <taxon>Nematoda</taxon>
        <taxon>Chromadorea</taxon>
        <taxon>Rhabditida</taxon>
        <taxon>Spirurina</taxon>
        <taxon>Spiruromorpha</taxon>
        <taxon>Filarioidea</taxon>
        <taxon>Onchocercidae</taxon>
        <taxon>Elaeophora</taxon>
    </lineage>
</organism>
<reference evidence="3" key="1">
    <citation type="submission" date="2017-02" db="UniProtKB">
        <authorList>
            <consortium name="WormBaseParasite"/>
        </authorList>
    </citation>
    <scope>IDENTIFICATION</scope>
</reference>
<keyword evidence="1" id="KW-0812">Transmembrane</keyword>
<proteinExistence type="predicted"/>
<name>A0A0R3S209_9BILA</name>
<dbReference type="AlphaFoldDB" id="A0A0R3S209"/>
<protein>
    <submittedName>
        <fullName evidence="3">Uncharacterized protein</fullName>
    </submittedName>
</protein>
<keyword evidence="1" id="KW-1133">Transmembrane helix</keyword>
<keyword evidence="2" id="KW-1185">Reference proteome</keyword>